<evidence type="ECO:0000259" key="3">
    <source>
        <dbReference type="PROSITE" id="PS50206"/>
    </source>
</evidence>
<dbReference type="OrthoDB" id="9808735at2"/>
<dbReference type="CDD" id="cd01520">
    <property type="entry name" value="RHOD_YbbB"/>
    <property type="match status" value="1"/>
</dbReference>
<dbReference type="HAMAP" id="MF_01622">
    <property type="entry name" value="tRNA_sel_U_synth"/>
    <property type="match status" value="1"/>
</dbReference>
<comment type="catalytic activity">
    <reaction evidence="2">
        <text>5-methylaminomethyl-2-(Se-phospho)selenouridine(34) in tRNA + H2O = 5-methylaminomethyl-2-selenouridine(34) in tRNA + phosphate</text>
        <dbReference type="Rhea" id="RHEA:60176"/>
        <dbReference type="Rhea" id="RHEA-COMP:10196"/>
        <dbReference type="Rhea" id="RHEA-COMP:15523"/>
        <dbReference type="ChEBI" id="CHEBI:15377"/>
        <dbReference type="ChEBI" id="CHEBI:43474"/>
        <dbReference type="ChEBI" id="CHEBI:82743"/>
        <dbReference type="ChEBI" id="CHEBI:143702"/>
    </reaction>
</comment>
<dbReference type="Pfam" id="PF26341">
    <property type="entry name" value="AAA_SelU"/>
    <property type="match status" value="1"/>
</dbReference>
<dbReference type="SUPFAM" id="SSF52821">
    <property type="entry name" value="Rhodanese/Cell cycle control phosphatase"/>
    <property type="match status" value="1"/>
</dbReference>
<reference evidence="4 5" key="1">
    <citation type="submission" date="2016-06" db="EMBL/GenBank/DDBJ databases">
        <title>Complete genome sequences of Bordetella bronchialis and Bordetella flabilis.</title>
        <authorList>
            <person name="LiPuma J.J."/>
            <person name="Spilker T."/>
        </authorList>
    </citation>
    <scope>NUCLEOTIDE SEQUENCE [LARGE SCALE GENOMIC DNA]</scope>
    <source>
        <strain evidence="4 5">AU10664</strain>
    </source>
</reference>
<dbReference type="AlphaFoldDB" id="A0A193GJJ0"/>
<keyword evidence="1 2" id="KW-0711">Selenium</keyword>
<keyword evidence="5" id="KW-1185">Reference proteome</keyword>
<evidence type="ECO:0000313" key="4">
    <source>
        <dbReference type="EMBL" id="ANN79758.1"/>
    </source>
</evidence>
<dbReference type="EC" id="2.9.1.3" evidence="2"/>
<comment type="catalytic activity">
    <reaction evidence="2">
        <text>5-methylaminomethyl-S-(2E)-geranyl-thiouridine(34) in tRNA + selenophosphate + H(+) = 5-methylaminomethyl-2-(Se-phospho)selenouridine(34) in tRNA + (2E)-thiogeraniol</text>
        <dbReference type="Rhea" id="RHEA:60172"/>
        <dbReference type="Rhea" id="RHEA-COMP:14654"/>
        <dbReference type="Rhea" id="RHEA-COMP:15523"/>
        <dbReference type="ChEBI" id="CHEBI:15378"/>
        <dbReference type="ChEBI" id="CHEBI:16144"/>
        <dbReference type="ChEBI" id="CHEBI:140632"/>
        <dbReference type="ChEBI" id="CHEBI:143702"/>
        <dbReference type="ChEBI" id="CHEBI:143703"/>
    </reaction>
</comment>
<dbReference type="InterPro" id="IPR001763">
    <property type="entry name" value="Rhodanese-like_dom"/>
</dbReference>
<dbReference type="InterPro" id="IPR036873">
    <property type="entry name" value="Rhodanese-like_dom_sf"/>
</dbReference>
<sequence length="379" mass="42341">MSSTIPPDAASAYRAIFLSDTPLLDVRAPVEFSRGAFPNAVNIPLMDDAEREQVGLRYKEQGQDAAIRLGTQLVAGPVKARRIQAWAEFARANPQGRLYCFRGGLRSQITQRWLKEEAGIDYPRVPGGYKAMRTFLAEVLRDCAVTPGHLVLGGLTGSGKTEVLHAVDNAIDLEAHANHRGSGFGKRVMPQPAQIDFEHRVAIDVLRKQARGYQAMVLEDESRLIGSNALTPELLRTIQTAPLVWLEVPLPQRIERILREYVVDLRAEFVAAHGAAGDMLFSQRLRDSLTAISRRLGGERYARLMTLMQAALARQLEAGDCESHRAWIEALLQEYYDPLYARHMQEKNQRIVFRGETAAVTEYLREQAARAHGQPLRPA</sequence>
<dbReference type="GO" id="GO:0043828">
    <property type="term" value="F:tRNA 2-selenouridine synthase activity"/>
    <property type="evidence" value="ECO:0007669"/>
    <property type="project" value="UniProtKB-EC"/>
</dbReference>
<dbReference type="InterPro" id="IPR027417">
    <property type="entry name" value="P-loop_NTPase"/>
</dbReference>
<organism evidence="4 5">
    <name type="scientific">Bordetella flabilis</name>
    <dbReference type="NCBI Taxonomy" id="463014"/>
    <lineage>
        <taxon>Bacteria</taxon>
        <taxon>Pseudomonadati</taxon>
        <taxon>Pseudomonadota</taxon>
        <taxon>Betaproteobacteria</taxon>
        <taxon>Burkholderiales</taxon>
        <taxon>Alcaligenaceae</taxon>
        <taxon>Bordetella</taxon>
    </lineage>
</organism>
<dbReference type="RefSeq" id="WP_066663384.1">
    <property type="nucleotide sequence ID" value="NZ_CBCSCL010000024.1"/>
</dbReference>
<evidence type="ECO:0000256" key="1">
    <source>
        <dbReference type="ARBA" id="ARBA00023266"/>
    </source>
</evidence>
<dbReference type="InterPro" id="IPR017582">
    <property type="entry name" value="SelU"/>
</dbReference>
<dbReference type="NCBIfam" id="NF008751">
    <property type="entry name" value="PRK11784.1-3"/>
    <property type="match status" value="1"/>
</dbReference>
<dbReference type="PANTHER" id="PTHR30401:SF0">
    <property type="entry name" value="TRNA 2-SELENOURIDINE SYNTHASE"/>
    <property type="match status" value="1"/>
</dbReference>
<dbReference type="Gene3D" id="3.40.250.10">
    <property type="entry name" value="Rhodanese-like domain"/>
    <property type="match status" value="1"/>
</dbReference>
<dbReference type="InterPro" id="IPR058840">
    <property type="entry name" value="AAA_SelU"/>
</dbReference>
<dbReference type="PANTHER" id="PTHR30401">
    <property type="entry name" value="TRNA 2-SELENOURIDINE SYNTHASE"/>
    <property type="match status" value="1"/>
</dbReference>
<gene>
    <name evidence="2" type="primary">selU</name>
    <name evidence="4" type="ORF">BAU07_23890</name>
</gene>
<dbReference type="Proteomes" id="UP000091926">
    <property type="component" value="Chromosome"/>
</dbReference>
<evidence type="ECO:0000313" key="5">
    <source>
        <dbReference type="Proteomes" id="UP000091926"/>
    </source>
</evidence>
<name>A0A193GJJ0_9BORD</name>
<comment type="catalytic activity">
    <reaction evidence="2">
        <text>5-methylaminomethyl-2-thiouridine(34) in tRNA + (2E)-geranyl diphosphate = 5-methylaminomethyl-S-(2E)-geranyl-thiouridine(34) in tRNA + diphosphate</text>
        <dbReference type="Rhea" id="RHEA:14085"/>
        <dbReference type="Rhea" id="RHEA-COMP:10195"/>
        <dbReference type="Rhea" id="RHEA-COMP:14654"/>
        <dbReference type="ChEBI" id="CHEBI:33019"/>
        <dbReference type="ChEBI" id="CHEBI:58057"/>
        <dbReference type="ChEBI" id="CHEBI:74455"/>
        <dbReference type="ChEBI" id="CHEBI:140632"/>
    </reaction>
</comment>
<comment type="catalytic activity">
    <reaction evidence="2">
        <text>5-methylaminomethyl-2-thiouridine(34) in tRNA + selenophosphate + (2E)-geranyl diphosphate + H2O + H(+) = 5-methylaminomethyl-2-selenouridine(34) in tRNA + (2E)-thiogeraniol + phosphate + diphosphate</text>
        <dbReference type="Rhea" id="RHEA:42716"/>
        <dbReference type="Rhea" id="RHEA-COMP:10195"/>
        <dbReference type="Rhea" id="RHEA-COMP:10196"/>
        <dbReference type="ChEBI" id="CHEBI:15377"/>
        <dbReference type="ChEBI" id="CHEBI:15378"/>
        <dbReference type="ChEBI" id="CHEBI:16144"/>
        <dbReference type="ChEBI" id="CHEBI:33019"/>
        <dbReference type="ChEBI" id="CHEBI:43474"/>
        <dbReference type="ChEBI" id="CHEBI:58057"/>
        <dbReference type="ChEBI" id="CHEBI:74455"/>
        <dbReference type="ChEBI" id="CHEBI:82743"/>
        <dbReference type="ChEBI" id="CHEBI:143703"/>
        <dbReference type="EC" id="2.9.1.3"/>
    </reaction>
</comment>
<dbReference type="SMART" id="SM00450">
    <property type="entry name" value="RHOD"/>
    <property type="match status" value="1"/>
</dbReference>
<feature type="active site" description="S-selanylcysteine intermediate" evidence="2">
    <location>
        <position position="100"/>
    </location>
</feature>
<dbReference type="STRING" id="463014.BAU07_23890"/>
<dbReference type="SUPFAM" id="SSF52540">
    <property type="entry name" value="P-loop containing nucleoside triphosphate hydrolases"/>
    <property type="match status" value="1"/>
</dbReference>
<dbReference type="NCBIfam" id="TIGR03167">
    <property type="entry name" value="tRNA_sel_U_synt"/>
    <property type="match status" value="1"/>
</dbReference>
<dbReference type="KEGG" id="bfz:BAU07_23890"/>
<protein>
    <recommendedName>
        <fullName evidence="2">tRNA 2-selenouridine synthase</fullName>
        <ecNumber evidence="2">2.9.1.3</ecNumber>
    </recommendedName>
</protein>
<comment type="subunit">
    <text evidence="2">Monomer.</text>
</comment>
<comment type="function">
    <text evidence="2">Involved in the post-transcriptional modification of the uridine at the wobble position (U34) of tRNA(Lys), tRNA(Glu) and tRNA(Gln). Catalyzes the conversion of 2-thiouridine (S2U-RNA) to 2-selenouridine (Se2U-RNA). Acts in a two-step process involving geranylation of 2-thiouridine (S2U) to S-geranyl-2-thiouridine (geS2U) and subsequent selenation of the latter derivative to 2-selenouridine (Se2U) in the tRNA chain.</text>
</comment>
<dbReference type="EMBL" id="CP016172">
    <property type="protein sequence ID" value="ANN79758.1"/>
    <property type="molecule type" value="Genomic_DNA"/>
</dbReference>
<comment type="similarity">
    <text evidence="2">Belongs to the SelU family.</text>
</comment>
<dbReference type="GO" id="GO:0002098">
    <property type="term" value="P:tRNA wobble uridine modification"/>
    <property type="evidence" value="ECO:0007669"/>
    <property type="project" value="UniProtKB-UniRule"/>
</dbReference>
<keyword evidence="2" id="KW-0808">Transferase</keyword>
<dbReference type="PROSITE" id="PS50206">
    <property type="entry name" value="RHODANESE_3"/>
    <property type="match status" value="1"/>
</dbReference>
<feature type="domain" description="Rhodanese" evidence="3">
    <location>
        <begin position="17"/>
        <end position="144"/>
    </location>
</feature>
<proteinExistence type="inferred from homology"/>
<evidence type="ECO:0000256" key="2">
    <source>
        <dbReference type="HAMAP-Rule" id="MF_01622"/>
    </source>
</evidence>
<dbReference type="GO" id="GO:0016765">
    <property type="term" value="F:transferase activity, transferring alkyl or aryl (other than methyl) groups"/>
    <property type="evidence" value="ECO:0007669"/>
    <property type="project" value="UniProtKB-UniRule"/>
</dbReference>
<accession>A0A193GJJ0</accession>